<proteinExistence type="inferred from homology"/>
<keyword evidence="7" id="KW-0819">tRNA processing</keyword>
<dbReference type="EC" id="2.7.7.87" evidence="3"/>
<keyword evidence="6 14" id="KW-0808">Transferase</keyword>
<dbReference type="AlphaFoldDB" id="A0A3B0SMC0"/>
<protein>
    <recommendedName>
        <fullName evidence="4">Threonylcarbamoyl-AMP synthase</fullName>
        <ecNumber evidence="3">2.7.7.87</ecNumber>
    </recommendedName>
    <alternativeName>
        <fullName evidence="11">L-threonylcarbamoyladenylate synthase</fullName>
    </alternativeName>
</protein>
<dbReference type="GO" id="GO:0061710">
    <property type="term" value="F:L-threonylcarbamoyladenylate synthase"/>
    <property type="evidence" value="ECO:0007669"/>
    <property type="project" value="UniProtKB-EC"/>
</dbReference>
<keyword evidence="5" id="KW-0963">Cytoplasm</keyword>
<evidence type="ECO:0000256" key="10">
    <source>
        <dbReference type="ARBA" id="ARBA00022840"/>
    </source>
</evidence>
<keyword evidence="9" id="KW-0547">Nucleotide-binding</keyword>
<dbReference type="InterPro" id="IPR038385">
    <property type="entry name" value="Sua5/YwlC_C"/>
</dbReference>
<evidence type="ECO:0000256" key="1">
    <source>
        <dbReference type="ARBA" id="ARBA00004496"/>
    </source>
</evidence>
<dbReference type="Gene3D" id="3.40.50.11030">
    <property type="entry name" value="Threonylcarbamoyl-AMP synthase, C-terminal domain"/>
    <property type="match status" value="1"/>
</dbReference>
<dbReference type="InterPro" id="IPR017945">
    <property type="entry name" value="DHBP_synth_RibB-like_a/b_dom"/>
</dbReference>
<evidence type="ECO:0000313" key="14">
    <source>
        <dbReference type="EMBL" id="VAW06578.1"/>
    </source>
</evidence>
<reference evidence="14" key="1">
    <citation type="submission" date="2018-06" db="EMBL/GenBank/DDBJ databases">
        <authorList>
            <person name="Zhirakovskaya E."/>
        </authorList>
    </citation>
    <scope>NUCLEOTIDE SEQUENCE</scope>
</reference>
<evidence type="ECO:0000256" key="8">
    <source>
        <dbReference type="ARBA" id="ARBA00022695"/>
    </source>
</evidence>
<dbReference type="InterPro" id="IPR050156">
    <property type="entry name" value="TC-AMP_synthase_SUA5"/>
</dbReference>
<keyword evidence="10" id="KW-0067">ATP-binding</keyword>
<comment type="subcellular location">
    <subcellularLocation>
        <location evidence="1">Cytoplasm</location>
    </subcellularLocation>
</comment>
<gene>
    <name evidence="14" type="ORF">MNBD_ALPHA01-716</name>
</gene>
<evidence type="ECO:0000256" key="3">
    <source>
        <dbReference type="ARBA" id="ARBA00012584"/>
    </source>
</evidence>
<dbReference type="Pfam" id="PF03481">
    <property type="entry name" value="Sua5_C"/>
    <property type="match status" value="1"/>
</dbReference>
<accession>A0A3B0SMC0</accession>
<dbReference type="InterPro" id="IPR005145">
    <property type="entry name" value="Sua5_C"/>
</dbReference>
<evidence type="ECO:0000256" key="12">
    <source>
        <dbReference type="ARBA" id="ARBA00048366"/>
    </source>
</evidence>
<dbReference type="GO" id="GO:0003725">
    <property type="term" value="F:double-stranded RNA binding"/>
    <property type="evidence" value="ECO:0007669"/>
    <property type="project" value="InterPro"/>
</dbReference>
<evidence type="ECO:0000256" key="9">
    <source>
        <dbReference type="ARBA" id="ARBA00022741"/>
    </source>
</evidence>
<dbReference type="PANTHER" id="PTHR17490">
    <property type="entry name" value="SUA5"/>
    <property type="match status" value="1"/>
</dbReference>
<comment type="similarity">
    <text evidence="2">Belongs to the SUA5 family.</text>
</comment>
<evidence type="ECO:0000256" key="4">
    <source>
        <dbReference type="ARBA" id="ARBA00015492"/>
    </source>
</evidence>
<dbReference type="NCBIfam" id="TIGR00057">
    <property type="entry name" value="L-threonylcarbamoyladenylate synthase"/>
    <property type="match status" value="1"/>
</dbReference>
<dbReference type="GO" id="GO:0006450">
    <property type="term" value="P:regulation of translational fidelity"/>
    <property type="evidence" value="ECO:0007669"/>
    <property type="project" value="TreeGrafter"/>
</dbReference>
<evidence type="ECO:0000256" key="7">
    <source>
        <dbReference type="ARBA" id="ARBA00022694"/>
    </source>
</evidence>
<dbReference type="GO" id="GO:0000049">
    <property type="term" value="F:tRNA binding"/>
    <property type="evidence" value="ECO:0007669"/>
    <property type="project" value="TreeGrafter"/>
</dbReference>
<organism evidence="14">
    <name type="scientific">hydrothermal vent metagenome</name>
    <dbReference type="NCBI Taxonomy" id="652676"/>
    <lineage>
        <taxon>unclassified sequences</taxon>
        <taxon>metagenomes</taxon>
        <taxon>ecological metagenomes</taxon>
    </lineage>
</organism>
<evidence type="ECO:0000256" key="6">
    <source>
        <dbReference type="ARBA" id="ARBA00022679"/>
    </source>
</evidence>
<dbReference type="PIRSF" id="PIRSF004930">
    <property type="entry name" value="Tln_factor_SUA5"/>
    <property type="match status" value="1"/>
</dbReference>
<dbReference type="SUPFAM" id="SSF55821">
    <property type="entry name" value="YrdC/RibB"/>
    <property type="match status" value="1"/>
</dbReference>
<keyword evidence="8 14" id="KW-0548">Nucleotidyltransferase</keyword>
<sequence length="334" mass="35907">MPDTDKSSALEKIMPPTIANINLATKYLLQGKLVSFPTETVYGLGADATNDSAVAGIFAAKQRPAFNPLIIHLPSLAEAEKYVDFDMVSRKLAMAFWPGPFTLVLKKKANCLLSDLVSGGLDTVAVRVPHHPVVSELLKHFKYPVAAPSANISGKLSPTRPEHVAKELSAHIAMILDGPICRNGIESTIAQVTGSEIRLLRPGSITKREIEELTGLRVTSLEDNQNPANQTPVAPGQLESHYAPNTPIRLNATTIYPGEALLAFGSLYPKDAQLLRNLSPRGSLAEAASNLFSMLHELDQTGCRTIAVSPIPAKGIGVAINDRLSRAATRKQDK</sequence>
<evidence type="ECO:0000259" key="13">
    <source>
        <dbReference type="PROSITE" id="PS51163"/>
    </source>
</evidence>
<dbReference type="PROSITE" id="PS51163">
    <property type="entry name" value="YRDC"/>
    <property type="match status" value="1"/>
</dbReference>
<dbReference type="GO" id="GO:0005524">
    <property type="term" value="F:ATP binding"/>
    <property type="evidence" value="ECO:0007669"/>
    <property type="project" value="UniProtKB-KW"/>
</dbReference>
<dbReference type="GO" id="GO:0005737">
    <property type="term" value="C:cytoplasm"/>
    <property type="evidence" value="ECO:0007669"/>
    <property type="project" value="UniProtKB-SubCell"/>
</dbReference>
<dbReference type="PANTHER" id="PTHR17490:SF16">
    <property type="entry name" value="THREONYLCARBAMOYL-AMP SYNTHASE"/>
    <property type="match status" value="1"/>
</dbReference>
<dbReference type="FunFam" id="3.90.870.10:FF:000009">
    <property type="entry name" value="Threonylcarbamoyl-AMP synthase, putative"/>
    <property type="match status" value="1"/>
</dbReference>
<dbReference type="Gene3D" id="3.90.870.10">
    <property type="entry name" value="DHBP synthase"/>
    <property type="match status" value="1"/>
</dbReference>
<dbReference type="InterPro" id="IPR006070">
    <property type="entry name" value="Sua5-like_dom"/>
</dbReference>
<dbReference type="EMBL" id="UOEJ01000245">
    <property type="protein sequence ID" value="VAW06578.1"/>
    <property type="molecule type" value="Genomic_DNA"/>
</dbReference>
<evidence type="ECO:0000256" key="11">
    <source>
        <dbReference type="ARBA" id="ARBA00029774"/>
    </source>
</evidence>
<dbReference type="InterPro" id="IPR010923">
    <property type="entry name" value="T(6)A37_SUA5"/>
</dbReference>
<feature type="domain" description="YrdC-like" evidence="13">
    <location>
        <begin position="18"/>
        <end position="205"/>
    </location>
</feature>
<comment type="catalytic activity">
    <reaction evidence="12">
        <text>L-threonine + hydrogencarbonate + ATP = L-threonylcarbamoyladenylate + diphosphate + H2O</text>
        <dbReference type="Rhea" id="RHEA:36407"/>
        <dbReference type="ChEBI" id="CHEBI:15377"/>
        <dbReference type="ChEBI" id="CHEBI:17544"/>
        <dbReference type="ChEBI" id="CHEBI:30616"/>
        <dbReference type="ChEBI" id="CHEBI:33019"/>
        <dbReference type="ChEBI" id="CHEBI:57926"/>
        <dbReference type="ChEBI" id="CHEBI:73682"/>
        <dbReference type="EC" id="2.7.7.87"/>
    </reaction>
</comment>
<dbReference type="Pfam" id="PF01300">
    <property type="entry name" value="Sua5_yciO_yrdC"/>
    <property type="match status" value="1"/>
</dbReference>
<evidence type="ECO:0000256" key="5">
    <source>
        <dbReference type="ARBA" id="ARBA00022490"/>
    </source>
</evidence>
<evidence type="ECO:0000256" key="2">
    <source>
        <dbReference type="ARBA" id="ARBA00007663"/>
    </source>
</evidence>
<name>A0A3B0SMC0_9ZZZZ</name>
<dbReference type="GO" id="GO:0008033">
    <property type="term" value="P:tRNA processing"/>
    <property type="evidence" value="ECO:0007669"/>
    <property type="project" value="UniProtKB-KW"/>
</dbReference>